<evidence type="ECO:0000313" key="2">
    <source>
        <dbReference type="Proteomes" id="UP000322667"/>
    </source>
</evidence>
<reference evidence="1 2" key="1">
    <citation type="submission" date="2019-07" db="EMBL/GenBank/DDBJ databases">
        <title>WGS assembly of Gossypium tomentosum.</title>
        <authorList>
            <person name="Chen Z.J."/>
            <person name="Sreedasyam A."/>
            <person name="Ando A."/>
            <person name="Song Q."/>
            <person name="De L."/>
            <person name="Hulse-Kemp A."/>
            <person name="Ding M."/>
            <person name="Ye W."/>
            <person name="Kirkbride R."/>
            <person name="Jenkins J."/>
            <person name="Plott C."/>
            <person name="Lovell J."/>
            <person name="Lin Y.-M."/>
            <person name="Vaughn R."/>
            <person name="Liu B."/>
            <person name="Li W."/>
            <person name="Simpson S."/>
            <person name="Scheffler B."/>
            <person name="Saski C."/>
            <person name="Grover C."/>
            <person name="Hu G."/>
            <person name="Conover J."/>
            <person name="Carlson J."/>
            <person name="Shu S."/>
            <person name="Boston L."/>
            <person name="Williams M."/>
            <person name="Peterson D."/>
            <person name="Mcgee K."/>
            <person name="Jones D."/>
            <person name="Wendel J."/>
            <person name="Stelly D."/>
            <person name="Grimwood J."/>
            <person name="Schmutz J."/>
        </authorList>
    </citation>
    <scope>NUCLEOTIDE SEQUENCE [LARGE SCALE GENOMIC DNA]</scope>
    <source>
        <strain evidence="1">7179.01</strain>
    </source>
</reference>
<dbReference type="EMBL" id="CM017623">
    <property type="protein sequence ID" value="TYH88124.1"/>
    <property type="molecule type" value="Genomic_DNA"/>
</dbReference>
<sequence length="50" mass="5859">MYCCFPRTHMLTIFSTLDVYLFAKPSNPPLEAHVSQTYNLKRYALLIRPP</sequence>
<protein>
    <submittedName>
        <fullName evidence="1">Uncharacterized protein</fullName>
    </submittedName>
</protein>
<dbReference type="Proteomes" id="UP000322667">
    <property type="component" value="Chromosome D01"/>
</dbReference>
<keyword evidence="2" id="KW-1185">Reference proteome</keyword>
<name>A0A5D2M9W3_GOSTO</name>
<dbReference type="AlphaFoldDB" id="A0A5D2M9W3"/>
<accession>A0A5D2M9W3</accession>
<proteinExistence type="predicted"/>
<gene>
    <name evidence="1" type="ORF">ES332_D01G166200v1</name>
</gene>
<evidence type="ECO:0000313" key="1">
    <source>
        <dbReference type="EMBL" id="TYH88124.1"/>
    </source>
</evidence>
<organism evidence="1 2">
    <name type="scientific">Gossypium tomentosum</name>
    <name type="common">Hawaiian cotton</name>
    <name type="synonym">Gossypium sandvicense</name>
    <dbReference type="NCBI Taxonomy" id="34277"/>
    <lineage>
        <taxon>Eukaryota</taxon>
        <taxon>Viridiplantae</taxon>
        <taxon>Streptophyta</taxon>
        <taxon>Embryophyta</taxon>
        <taxon>Tracheophyta</taxon>
        <taxon>Spermatophyta</taxon>
        <taxon>Magnoliopsida</taxon>
        <taxon>eudicotyledons</taxon>
        <taxon>Gunneridae</taxon>
        <taxon>Pentapetalae</taxon>
        <taxon>rosids</taxon>
        <taxon>malvids</taxon>
        <taxon>Malvales</taxon>
        <taxon>Malvaceae</taxon>
        <taxon>Malvoideae</taxon>
        <taxon>Gossypium</taxon>
    </lineage>
</organism>